<evidence type="ECO:0000313" key="2">
    <source>
        <dbReference type="EMBL" id="ACN15009.1"/>
    </source>
</evidence>
<dbReference type="Proteomes" id="UP000000442">
    <property type="component" value="Chromosome"/>
</dbReference>
<dbReference type="InterPro" id="IPR041657">
    <property type="entry name" value="HTH_17"/>
</dbReference>
<dbReference type="Gene3D" id="1.10.1660.10">
    <property type="match status" value="1"/>
</dbReference>
<organism evidence="2 3">
    <name type="scientific">Desulforapulum autotrophicum (strain ATCC 43914 / DSM 3382 / VKM B-1955 / HRM2)</name>
    <name type="common">Desulfobacterium autotrophicum</name>
    <dbReference type="NCBI Taxonomy" id="177437"/>
    <lineage>
        <taxon>Bacteria</taxon>
        <taxon>Pseudomonadati</taxon>
        <taxon>Thermodesulfobacteriota</taxon>
        <taxon>Desulfobacteria</taxon>
        <taxon>Desulfobacterales</taxon>
        <taxon>Desulfobacteraceae</taxon>
        <taxon>Desulforapulum</taxon>
    </lineage>
</organism>
<proteinExistence type="predicted"/>
<feature type="domain" description="Helix-turn-helix" evidence="1">
    <location>
        <begin position="16"/>
        <end position="61"/>
    </location>
</feature>
<protein>
    <recommendedName>
        <fullName evidence="1">Helix-turn-helix domain-containing protein</fullName>
    </recommendedName>
</protein>
<dbReference type="OrthoDB" id="961769at2"/>
<evidence type="ECO:0000259" key="1">
    <source>
        <dbReference type="Pfam" id="PF12728"/>
    </source>
</evidence>
<dbReference type="KEGG" id="dat:HRM2_19080"/>
<keyword evidence="3" id="KW-1185">Reference proteome</keyword>
<evidence type="ECO:0000313" key="3">
    <source>
        <dbReference type="Proteomes" id="UP000000442"/>
    </source>
</evidence>
<gene>
    <name evidence="2" type="ordered locus">HRM2_19080</name>
</gene>
<reference evidence="2 3" key="1">
    <citation type="journal article" date="2009" name="Environ. Microbiol.">
        <title>Genome sequence of Desulfobacterium autotrophicum HRM2, a marine sulfate reducer oxidizing organic carbon completely to carbon dioxide.</title>
        <authorList>
            <person name="Strittmatter A.W."/>
            <person name="Liesegang H."/>
            <person name="Rabus R."/>
            <person name="Decker I."/>
            <person name="Amann J."/>
            <person name="Andres S."/>
            <person name="Henne A."/>
            <person name="Fricke W.F."/>
            <person name="Martinez-Arias R."/>
            <person name="Bartels D."/>
            <person name="Goesmann A."/>
            <person name="Krause L."/>
            <person name="Puehler A."/>
            <person name="Klenk H.P."/>
            <person name="Richter M."/>
            <person name="Schuler M."/>
            <person name="Gloeckner F.O."/>
            <person name="Meyerdierks A."/>
            <person name="Gottschalk G."/>
            <person name="Amann R."/>
        </authorList>
    </citation>
    <scope>NUCLEOTIDE SEQUENCE [LARGE SCALE GENOMIC DNA]</scope>
    <source>
        <strain evidence="3">ATCC 43914 / DSM 3382 / HRM2</strain>
    </source>
</reference>
<dbReference type="Pfam" id="PF12728">
    <property type="entry name" value="HTH_17"/>
    <property type="match status" value="1"/>
</dbReference>
<dbReference type="RefSeq" id="WP_015903795.1">
    <property type="nucleotide sequence ID" value="NC_012108.1"/>
</dbReference>
<dbReference type="SUPFAM" id="SSF46955">
    <property type="entry name" value="Putative DNA-binding domain"/>
    <property type="match status" value="1"/>
</dbReference>
<dbReference type="HOGENOM" id="CLU_2329133_0_0_7"/>
<dbReference type="AlphaFoldDB" id="C0QBZ7"/>
<sequence length="98" mass="11709">MKEKEFETLWGKELWTQKEVAEYFRVVPSTIKNWRDQGLLSYWQAPGSTRVLYYRDEIKDFCGKNSFCKKGGGRYQKDLRLKREKPVVSTKPAKAWRI</sequence>
<name>C0QBZ7_DESAH</name>
<dbReference type="EMBL" id="CP001087">
    <property type="protein sequence ID" value="ACN15009.1"/>
    <property type="molecule type" value="Genomic_DNA"/>
</dbReference>
<dbReference type="InterPro" id="IPR009061">
    <property type="entry name" value="DNA-bd_dom_put_sf"/>
</dbReference>
<accession>C0QBZ7</accession>
<dbReference type="STRING" id="177437.HRM2_19080"/>